<organism evidence="1 2">
    <name type="scientific">Hyaloscypha bicolor E</name>
    <dbReference type="NCBI Taxonomy" id="1095630"/>
    <lineage>
        <taxon>Eukaryota</taxon>
        <taxon>Fungi</taxon>
        <taxon>Dikarya</taxon>
        <taxon>Ascomycota</taxon>
        <taxon>Pezizomycotina</taxon>
        <taxon>Leotiomycetes</taxon>
        <taxon>Helotiales</taxon>
        <taxon>Hyaloscyphaceae</taxon>
        <taxon>Hyaloscypha</taxon>
        <taxon>Hyaloscypha bicolor</taxon>
    </lineage>
</organism>
<dbReference type="InParanoid" id="A0A2J6TBM1"/>
<dbReference type="GeneID" id="36582775"/>
<evidence type="ECO:0000313" key="1">
    <source>
        <dbReference type="EMBL" id="PMD60416.1"/>
    </source>
</evidence>
<dbReference type="OrthoDB" id="2157530at2759"/>
<sequence length="92" mass="10195">MELLGNYLDSLEVLQGRTFFNTSGGRVGRGPNNARSGDILCIFHLGRPLYVLRYKAKSGLAKFVGDAYVYGLMNLEKLPLNVRGKDEIFVIG</sequence>
<dbReference type="AlphaFoldDB" id="A0A2J6TBM1"/>
<evidence type="ECO:0000313" key="2">
    <source>
        <dbReference type="Proteomes" id="UP000235371"/>
    </source>
</evidence>
<dbReference type="Proteomes" id="UP000235371">
    <property type="component" value="Unassembled WGS sequence"/>
</dbReference>
<reference evidence="1 2" key="1">
    <citation type="submission" date="2016-04" db="EMBL/GenBank/DDBJ databases">
        <title>A degradative enzymes factory behind the ericoid mycorrhizal symbiosis.</title>
        <authorList>
            <consortium name="DOE Joint Genome Institute"/>
            <person name="Martino E."/>
            <person name="Morin E."/>
            <person name="Grelet G."/>
            <person name="Kuo A."/>
            <person name="Kohler A."/>
            <person name="Daghino S."/>
            <person name="Barry K."/>
            <person name="Choi C."/>
            <person name="Cichocki N."/>
            <person name="Clum A."/>
            <person name="Copeland A."/>
            <person name="Hainaut M."/>
            <person name="Haridas S."/>
            <person name="Labutti K."/>
            <person name="Lindquist E."/>
            <person name="Lipzen A."/>
            <person name="Khouja H.-R."/>
            <person name="Murat C."/>
            <person name="Ohm R."/>
            <person name="Olson A."/>
            <person name="Spatafora J."/>
            <person name="Veneault-Fourrey C."/>
            <person name="Henrissat B."/>
            <person name="Grigoriev I."/>
            <person name="Martin F."/>
            <person name="Perotto S."/>
        </authorList>
    </citation>
    <scope>NUCLEOTIDE SEQUENCE [LARGE SCALE GENOMIC DNA]</scope>
    <source>
        <strain evidence="1 2">E</strain>
    </source>
</reference>
<dbReference type="EMBL" id="KZ613790">
    <property type="protein sequence ID" value="PMD60416.1"/>
    <property type="molecule type" value="Genomic_DNA"/>
</dbReference>
<proteinExistence type="predicted"/>
<gene>
    <name evidence="1" type="ORF">K444DRAFT_528155</name>
</gene>
<name>A0A2J6TBM1_9HELO</name>
<dbReference type="Pfam" id="PF26639">
    <property type="entry name" value="Het-6_barrel"/>
    <property type="match status" value="1"/>
</dbReference>
<dbReference type="RefSeq" id="XP_024737320.1">
    <property type="nucleotide sequence ID" value="XM_024874695.1"/>
</dbReference>
<keyword evidence="2" id="KW-1185">Reference proteome</keyword>
<accession>A0A2J6TBM1</accession>
<protein>
    <submittedName>
        <fullName evidence="1">Uncharacterized protein</fullName>
    </submittedName>
</protein>